<evidence type="ECO:0000313" key="5">
    <source>
        <dbReference type="Proteomes" id="UP000823632"/>
    </source>
</evidence>
<organism evidence="4 5">
    <name type="scientific">Candidatus Scatousia excrementipullorum</name>
    <dbReference type="NCBI Taxonomy" id="2840936"/>
    <lineage>
        <taxon>Bacteria</taxon>
        <taxon>Candidatus Scatousia</taxon>
    </lineage>
</organism>
<feature type="binding site" evidence="1">
    <location>
        <position position="199"/>
    </location>
    <ligand>
        <name>Mg(2+)</name>
        <dbReference type="ChEBI" id="CHEBI:18420"/>
        <label>3</label>
    </ligand>
</feature>
<feature type="binding site" evidence="1">
    <location>
        <position position="136"/>
    </location>
    <ligand>
        <name>ATP</name>
        <dbReference type="ChEBI" id="CHEBI:30616"/>
    </ligand>
</feature>
<feature type="binding site" evidence="1">
    <location>
        <position position="95"/>
    </location>
    <ligand>
        <name>ATP</name>
        <dbReference type="ChEBI" id="CHEBI:30616"/>
    </ligand>
</feature>
<evidence type="ECO:0000259" key="2">
    <source>
        <dbReference type="Pfam" id="PF00586"/>
    </source>
</evidence>
<dbReference type="Gene3D" id="3.30.1330.10">
    <property type="entry name" value="PurM-like, N-terminal domain"/>
    <property type="match status" value="1"/>
</dbReference>
<feature type="binding site" evidence="1">
    <location>
        <position position="43"/>
    </location>
    <ligand>
        <name>substrate</name>
    </ligand>
</feature>
<comment type="caution">
    <text evidence="1">Lacks conserved residue(s) required for the propagation of feature annotation.</text>
</comment>
<comment type="similarity">
    <text evidence="1">Belongs to the thiamine-monophosphate kinase family.</text>
</comment>
<dbReference type="CDD" id="cd02194">
    <property type="entry name" value="ThiL"/>
    <property type="match status" value="1"/>
</dbReference>
<feature type="binding site" evidence="1">
    <location>
        <position position="201"/>
    </location>
    <ligand>
        <name>ATP</name>
        <dbReference type="ChEBI" id="CHEBI:30616"/>
    </ligand>
</feature>
<keyword evidence="1 4" id="KW-0808">Transferase</keyword>
<feature type="binding site" evidence="1">
    <location>
        <position position="65"/>
    </location>
    <ligand>
        <name>Mg(2+)</name>
        <dbReference type="ChEBI" id="CHEBI:18420"/>
        <label>4</label>
    </ligand>
</feature>
<dbReference type="HAMAP" id="MF_02128">
    <property type="entry name" value="TMP_kinase"/>
    <property type="match status" value="1"/>
</dbReference>
<comment type="caution">
    <text evidence="4">The sequence shown here is derived from an EMBL/GenBank/DDBJ whole genome shotgun (WGS) entry which is preliminary data.</text>
</comment>
<dbReference type="SUPFAM" id="SSF56042">
    <property type="entry name" value="PurM C-terminal domain-like"/>
    <property type="match status" value="1"/>
</dbReference>
<dbReference type="EC" id="2.7.4.16" evidence="1"/>
<dbReference type="Pfam" id="PF00586">
    <property type="entry name" value="AIRS"/>
    <property type="match status" value="1"/>
</dbReference>
<keyword evidence="1" id="KW-0460">Magnesium</keyword>
<comment type="pathway">
    <text evidence="1">Cofactor biosynthesis; thiamine diphosphate biosynthesis; thiamine diphosphate from thiamine phosphate: step 1/1.</text>
</comment>
<dbReference type="Proteomes" id="UP000823632">
    <property type="component" value="Unassembled WGS sequence"/>
</dbReference>
<feature type="binding site" evidence="1">
    <location>
        <position position="295"/>
    </location>
    <ligand>
        <name>substrate</name>
    </ligand>
</feature>
<dbReference type="InterPro" id="IPR036676">
    <property type="entry name" value="PurM-like_C_sf"/>
</dbReference>
<dbReference type="InterPro" id="IPR036921">
    <property type="entry name" value="PurM-like_N_sf"/>
</dbReference>
<protein>
    <recommendedName>
        <fullName evidence="1">Thiamine-monophosphate kinase</fullName>
        <shortName evidence="1">TMP kinase</shortName>
        <shortName evidence="1">Thiamine-phosphate kinase</shortName>
        <ecNumber evidence="1">2.7.4.16</ecNumber>
    </recommendedName>
</protein>
<feature type="binding site" evidence="1">
    <location>
        <begin position="110"/>
        <end position="111"/>
    </location>
    <ligand>
        <name>ATP</name>
        <dbReference type="ChEBI" id="CHEBI:30616"/>
    </ligand>
</feature>
<feature type="binding site" evidence="1">
    <location>
        <position position="22"/>
    </location>
    <ligand>
        <name>Mg(2+)</name>
        <dbReference type="ChEBI" id="CHEBI:18420"/>
        <label>4</label>
    </ligand>
</feature>
<dbReference type="SUPFAM" id="SSF55326">
    <property type="entry name" value="PurM N-terminal domain-like"/>
    <property type="match status" value="1"/>
</dbReference>
<accession>A0A9D9GZA9</accession>
<keyword evidence="1" id="KW-0067">ATP-binding</keyword>
<dbReference type="PANTHER" id="PTHR30270:SF0">
    <property type="entry name" value="THIAMINE-MONOPHOSPHATE KINASE"/>
    <property type="match status" value="1"/>
</dbReference>
<keyword evidence="1 4" id="KW-0418">Kinase</keyword>
<feature type="binding site" evidence="1">
    <location>
        <position position="65"/>
    </location>
    <ligand>
        <name>Mg(2+)</name>
        <dbReference type="ChEBI" id="CHEBI:18420"/>
        <label>2</label>
    </ligand>
</feature>
<feature type="binding site" evidence="1">
    <location>
        <position position="36"/>
    </location>
    <ligand>
        <name>Mg(2+)</name>
        <dbReference type="ChEBI" id="CHEBI:18420"/>
        <label>1</label>
    </ligand>
</feature>
<dbReference type="AlphaFoldDB" id="A0A9D9GZA9"/>
<feature type="domain" description="PurM-like N-terminal" evidence="2">
    <location>
        <begin position="20"/>
        <end position="126"/>
    </location>
</feature>
<feature type="domain" description="PurM-like C-terminal" evidence="3">
    <location>
        <begin position="141"/>
        <end position="260"/>
    </location>
</feature>
<feature type="binding site" evidence="1">
    <location>
        <position position="202"/>
    </location>
    <ligand>
        <name>Mg(2+)</name>
        <dbReference type="ChEBI" id="CHEBI:18420"/>
        <label>5</label>
    </ligand>
</feature>
<comment type="miscellaneous">
    <text evidence="1">Reaction mechanism of ThiL seems to utilize a direct, inline transfer of the gamma-phosphate of ATP to TMP rather than a phosphorylated enzyme intermediate.</text>
</comment>
<comment type="function">
    <text evidence="1">Catalyzes the ATP-dependent phosphorylation of thiamine-monophosphate (TMP) to form thiamine-pyrophosphate (TPP), the active form of vitamin B1.</text>
</comment>
<dbReference type="GO" id="GO:0009229">
    <property type="term" value="P:thiamine diphosphate biosynthetic process"/>
    <property type="evidence" value="ECO:0007669"/>
    <property type="project" value="UniProtKB-UniRule"/>
</dbReference>
<reference evidence="4" key="2">
    <citation type="journal article" date="2021" name="PeerJ">
        <title>Extensive microbial diversity within the chicken gut microbiome revealed by metagenomics and culture.</title>
        <authorList>
            <person name="Gilroy R."/>
            <person name="Ravi A."/>
            <person name="Getino M."/>
            <person name="Pursley I."/>
            <person name="Horton D.L."/>
            <person name="Alikhan N.F."/>
            <person name="Baker D."/>
            <person name="Gharbi K."/>
            <person name="Hall N."/>
            <person name="Watson M."/>
            <person name="Adriaenssens E.M."/>
            <person name="Foster-Nyarko E."/>
            <person name="Jarju S."/>
            <person name="Secka A."/>
            <person name="Antonio M."/>
            <person name="Oren A."/>
            <person name="Chaudhuri R.R."/>
            <person name="La Ragione R."/>
            <person name="Hildebrand F."/>
            <person name="Pallen M.J."/>
        </authorList>
    </citation>
    <scope>NUCLEOTIDE SEQUENCE</scope>
    <source>
        <strain evidence="4">10192</strain>
    </source>
</reference>
<dbReference type="PANTHER" id="PTHR30270">
    <property type="entry name" value="THIAMINE-MONOPHOSPHATE KINASE"/>
    <property type="match status" value="1"/>
</dbReference>
<feature type="binding site" evidence="1">
    <location>
        <position position="36"/>
    </location>
    <ligand>
        <name>Mg(2+)</name>
        <dbReference type="ChEBI" id="CHEBI:18420"/>
        <label>2</label>
    </ligand>
</feature>
<evidence type="ECO:0000256" key="1">
    <source>
        <dbReference type="HAMAP-Rule" id="MF_02128"/>
    </source>
</evidence>
<dbReference type="EMBL" id="JADIND010000092">
    <property type="protein sequence ID" value="MBO8430596.1"/>
    <property type="molecule type" value="Genomic_DNA"/>
</dbReference>
<dbReference type="NCBIfam" id="TIGR01379">
    <property type="entry name" value="thiL"/>
    <property type="match status" value="1"/>
</dbReference>
<dbReference type="GO" id="GO:0009030">
    <property type="term" value="F:thiamine-phosphate kinase activity"/>
    <property type="evidence" value="ECO:0007669"/>
    <property type="project" value="UniProtKB-UniRule"/>
</dbReference>
<evidence type="ECO:0000259" key="3">
    <source>
        <dbReference type="Pfam" id="PF02769"/>
    </source>
</evidence>
<dbReference type="InterPro" id="IPR010918">
    <property type="entry name" value="PurM-like_C_dom"/>
</dbReference>
<proteinExistence type="inferred from homology"/>
<sequence>MKEKEFINTIKTVLNSKYIGDDCAYLEDLGIVVTQDSLVEDVHFKRCYVTPYQLGWKSAMVNISDICASGAKPVYLTVSLSLPKDITTEFVEEFYKGLKDAAGNAQIVGGDITGSDRIFISVTAIGSSTGRNISSRKNARIGQKIIVSGQHGASAAGLKDLIAGKKDSKFIHKHLMPEARLEFSKKIAVTEKSAYAMMDTSDGLMDALSQIAENSNVMAEIDFTKIPYDKELEHYENYRDLIFYGGEDYELVAAVDDPQDFTVIGEIKAGEGITILNLNGKTVHYSKEDIEKNLYNHFKEQ</sequence>
<comment type="catalytic activity">
    <reaction evidence="1">
        <text>thiamine phosphate + ATP = thiamine diphosphate + ADP</text>
        <dbReference type="Rhea" id="RHEA:15913"/>
        <dbReference type="ChEBI" id="CHEBI:30616"/>
        <dbReference type="ChEBI" id="CHEBI:37575"/>
        <dbReference type="ChEBI" id="CHEBI:58937"/>
        <dbReference type="ChEBI" id="CHEBI:456216"/>
        <dbReference type="EC" id="2.7.4.16"/>
    </reaction>
</comment>
<feature type="binding site" evidence="1">
    <location>
        <position position="111"/>
    </location>
    <ligand>
        <name>Mg(2+)</name>
        <dbReference type="ChEBI" id="CHEBI:18420"/>
        <label>1</label>
    </ligand>
</feature>
<feature type="binding site" evidence="1">
    <location>
        <position position="22"/>
    </location>
    <ligand>
        <name>Mg(2+)</name>
        <dbReference type="ChEBI" id="CHEBI:18420"/>
        <label>3</label>
    </ligand>
</feature>
<dbReference type="InterPro" id="IPR006283">
    <property type="entry name" value="ThiL-like"/>
</dbReference>
<feature type="binding site" evidence="1">
    <location>
        <position position="65"/>
    </location>
    <ligand>
        <name>Mg(2+)</name>
        <dbReference type="ChEBI" id="CHEBI:18420"/>
        <label>3</label>
    </ligand>
</feature>
<keyword evidence="1" id="KW-0479">Metal-binding</keyword>
<feature type="binding site" evidence="1">
    <location>
        <position position="247"/>
    </location>
    <ligand>
        <name>substrate</name>
    </ligand>
</feature>
<dbReference type="PIRSF" id="PIRSF005303">
    <property type="entry name" value="Thiam_monoph_kin"/>
    <property type="match status" value="1"/>
</dbReference>
<dbReference type="InterPro" id="IPR016188">
    <property type="entry name" value="PurM-like_N"/>
</dbReference>
<name>A0A9D9GZA9_9BACT</name>
<dbReference type="Gene3D" id="3.90.650.10">
    <property type="entry name" value="PurM-like C-terminal domain"/>
    <property type="match status" value="1"/>
</dbReference>
<dbReference type="GO" id="GO:0009228">
    <property type="term" value="P:thiamine biosynthetic process"/>
    <property type="evidence" value="ECO:0007669"/>
    <property type="project" value="UniProtKB-KW"/>
</dbReference>
<keyword evidence="1" id="KW-0784">Thiamine biosynthesis</keyword>
<dbReference type="GO" id="GO:0000287">
    <property type="term" value="F:magnesium ion binding"/>
    <property type="evidence" value="ECO:0007669"/>
    <property type="project" value="UniProtKB-UniRule"/>
</dbReference>
<dbReference type="Pfam" id="PF02769">
    <property type="entry name" value="AIRS_C"/>
    <property type="match status" value="1"/>
</dbReference>
<gene>
    <name evidence="1 4" type="primary">thiL</name>
    <name evidence="4" type="ORF">IAC76_04350</name>
</gene>
<feature type="binding site" evidence="1">
    <location>
        <position position="34"/>
    </location>
    <ligand>
        <name>Mg(2+)</name>
        <dbReference type="ChEBI" id="CHEBI:18420"/>
        <label>4</label>
    </ligand>
</feature>
<evidence type="ECO:0000313" key="4">
    <source>
        <dbReference type="EMBL" id="MBO8430596.1"/>
    </source>
</evidence>
<reference evidence="4" key="1">
    <citation type="submission" date="2020-10" db="EMBL/GenBank/DDBJ databases">
        <authorList>
            <person name="Gilroy R."/>
        </authorList>
    </citation>
    <scope>NUCLEOTIDE SEQUENCE</scope>
    <source>
        <strain evidence="4">10192</strain>
    </source>
</reference>
<keyword evidence="1" id="KW-0547">Nucleotide-binding</keyword>
<dbReference type="GO" id="GO:0005524">
    <property type="term" value="F:ATP binding"/>
    <property type="evidence" value="ECO:0007669"/>
    <property type="project" value="UniProtKB-UniRule"/>
</dbReference>